<evidence type="ECO:0000256" key="10">
    <source>
        <dbReference type="ARBA" id="ARBA00048040"/>
    </source>
</evidence>
<feature type="region of interest" description="Disordered" evidence="12">
    <location>
        <begin position="542"/>
        <end position="604"/>
    </location>
</feature>
<evidence type="ECO:0000256" key="5">
    <source>
        <dbReference type="ARBA" id="ARBA00022787"/>
    </source>
</evidence>
<dbReference type="InterPro" id="IPR019762">
    <property type="entry name" value="Dynamin_GTPase_CS"/>
</dbReference>
<keyword evidence="3" id="KW-0597">Phosphoprotein</keyword>
<dbReference type="FunFam" id="1.20.120.1240:FF:000022">
    <property type="entry name" value="Dynamin-like GTPase Dnm1"/>
    <property type="match status" value="1"/>
</dbReference>
<dbReference type="InterPro" id="IPR027417">
    <property type="entry name" value="P-loop_NTPase"/>
</dbReference>
<dbReference type="GO" id="GO:0005525">
    <property type="term" value="F:GTP binding"/>
    <property type="evidence" value="ECO:0007669"/>
    <property type="project" value="UniProtKB-KW"/>
</dbReference>
<evidence type="ECO:0000256" key="8">
    <source>
        <dbReference type="ARBA" id="ARBA00023134"/>
    </source>
</evidence>
<dbReference type="Pfam" id="PF00350">
    <property type="entry name" value="Dynamin_N"/>
    <property type="match status" value="1"/>
</dbReference>
<keyword evidence="5" id="KW-1000">Mitochondrion outer membrane</keyword>
<dbReference type="SUPFAM" id="SSF52540">
    <property type="entry name" value="P-loop containing nucleoside triphosphate hydrolases"/>
    <property type="match status" value="1"/>
</dbReference>
<dbReference type="InterPro" id="IPR022812">
    <property type="entry name" value="Dynamin"/>
</dbReference>
<dbReference type="SMART" id="SM00302">
    <property type="entry name" value="GED"/>
    <property type="match status" value="1"/>
</dbReference>
<dbReference type="FunFam" id="3.40.50.300:FF:000383">
    <property type="entry name" value="Dynamin-like gtpase dnm1"/>
    <property type="match status" value="1"/>
</dbReference>
<keyword evidence="9" id="KW-0472">Membrane</keyword>
<evidence type="ECO:0000256" key="4">
    <source>
        <dbReference type="ARBA" id="ARBA00022741"/>
    </source>
</evidence>
<dbReference type="InterPro" id="IPR045063">
    <property type="entry name" value="Dynamin_N"/>
</dbReference>
<evidence type="ECO:0000313" key="16">
    <source>
        <dbReference type="Proteomes" id="UP001219568"/>
    </source>
</evidence>
<dbReference type="PROSITE" id="PS51718">
    <property type="entry name" value="G_DYNAMIN_2"/>
    <property type="match status" value="1"/>
</dbReference>
<dbReference type="Pfam" id="PF01031">
    <property type="entry name" value="Dynamin_M"/>
    <property type="match status" value="1"/>
</dbReference>
<dbReference type="PROSITE" id="PS51388">
    <property type="entry name" value="GED"/>
    <property type="match status" value="1"/>
</dbReference>
<feature type="domain" description="GED" evidence="13">
    <location>
        <begin position="709"/>
        <end position="796"/>
    </location>
</feature>
<dbReference type="GO" id="GO:0042802">
    <property type="term" value="F:identical protein binding"/>
    <property type="evidence" value="ECO:0007669"/>
    <property type="project" value="UniProtKB-ARBA"/>
</dbReference>
<dbReference type="InterPro" id="IPR003130">
    <property type="entry name" value="GED"/>
</dbReference>
<evidence type="ECO:0000259" key="13">
    <source>
        <dbReference type="PROSITE" id="PS51388"/>
    </source>
</evidence>
<keyword evidence="16" id="KW-1185">Reference proteome</keyword>
<protein>
    <recommendedName>
        <fullName evidence="2">dynamin GTPase</fullName>
        <ecNumber evidence="2">3.6.5.5</ecNumber>
    </recommendedName>
</protein>
<feature type="domain" description="Dynamin-type G" evidence="14">
    <location>
        <begin position="27"/>
        <end position="317"/>
    </location>
</feature>
<comment type="subcellular location">
    <subcellularLocation>
        <location evidence="1">Mitochondrion outer membrane</location>
        <topology evidence="1">Peripheral membrane protein</topology>
    </subcellularLocation>
</comment>
<dbReference type="Gene3D" id="1.20.120.1240">
    <property type="entry name" value="Dynamin, middle domain"/>
    <property type="match status" value="2"/>
</dbReference>
<dbReference type="GO" id="GO:0005777">
    <property type="term" value="C:peroxisome"/>
    <property type="evidence" value="ECO:0007669"/>
    <property type="project" value="UniProtKB-ARBA"/>
</dbReference>
<dbReference type="GO" id="GO:0030001">
    <property type="term" value="P:metal ion transport"/>
    <property type="evidence" value="ECO:0007669"/>
    <property type="project" value="UniProtKB-ARBA"/>
</dbReference>
<evidence type="ECO:0000256" key="12">
    <source>
        <dbReference type="SAM" id="MobiDB-lite"/>
    </source>
</evidence>
<dbReference type="EC" id="3.6.5.5" evidence="2"/>
<dbReference type="GO" id="GO:0008017">
    <property type="term" value="F:microtubule binding"/>
    <property type="evidence" value="ECO:0007669"/>
    <property type="project" value="TreeGrafter"/>
</dbReference>
<dbReference type="GO" id="GO:0000266">
    <property type="term" value="P:mitochondrial fission"/>
    <property type="evidence" value="ECO:0007669"/>
    <property type="project" value="UniProtKB-ARBA"/>
</dbReference>
<keyword evidence="6" id="KW-0378">Hydrolase</keyword>
<dbReference type="FunFam" id="1.20.120.1240:FF:000002">
    <property type="entry name" value="Dynamin-1-like protein isoform 1"/>
    <property type="match status" value="1"/>
</dbReference>
<accession>A0AAD6IGB5</accession>
<reference evidence="15" key="2">
    <citation type="submission" date="2023-01" db="EMBL/GenBank/DDBJ databases">
        <authorList>
            <person name="Petersen C."/>
        </authorList>
    </citation>
    <scope>NUCLEOTIDE SEQUENCE</scope>
    <source>
        <strain evidence="15">IBT 15450</strain>
    </source>
</reference>
<dbReference type="InterPro" id="IPR000375">
    <property type="entry name" value="Dynamin_stalk"/>
</dbReference>
<dbReference type="Proteomes" id="UP001219568">
    <property type="component" value="Unassembled WGS sequence"/>
</dbReference>
<keyword evidence="8 11" id="KW-0342">GTP-binding</keyword>
<dbReference type="InterPro" id="IPR020850">
    <property type="entry name" value="GED_dom"/>
</dbReference>
<evidence type="ECO:0000259" key="14">
    <source>
        <dbReference type="PROSITE" id="PS51718"/>
    </source>
</evidence>
<evidence type="ECO:0000256" key="6">
    <source>
        <dbReference type="ARBA" id="ARBA00022801"/>
    </source>
</evidence>
<evidence type="ECO:0000256" key="2">
    <source>
        <dbReference type="ARBA" id="ARBA00011980"/>
    </source>
</evidence>
<evidence type="ECO:0000256" key="3">
    <source>
        <dbReference type="ARBA" id="ARBA00022553"/>
    </source>
</evidence>
<dbReference type="EMBL" id="JAQJZL010000003">
    <property type="protein sequence ID" value="KAJ6047424.1"/>
    <property type="molecule type" value="Genomic_DNA"/>
</dbReference>
<dbReference type="InterPro" id="IPR030381">
    <property type="entry name" value="G_DYNAMIN_dom"/>
</dbReference>
<dbReference type="GO" id="GO:0006897">
    <property type="term" value="P:endocytosis"/>
    <property type="evidence" value="ECO:0007669"/>
    <property type="project" value="TreeGrafter"/>
</dbReference>
<dbReference type="PANTHER" id="PTHR11566">
    <property type="entry name" value="DYNAMIN"/>
    <property type="match status" value="1"/>
</dbReference>
<dbReference type="AlphaFoldDB" id="A0AAD6IGB5"/>
<dbReference type="PROSITE" id="PS00410">
    <property type="entry name" value="G_DYNAMIN_1"/>
    <property type="match status" value="1"/>
</dbReference>
<proteinExistence type="inferred from homology"/>
<evidence type="ECO:0000313" key="15">
    <source>
        <dbReference type="EMBL" id="KAJ6047424.1"/>
    </source>
</evidence>
<dbReference type="GO" id="GO:0003924">
    <property type="term" value="F:GTPase activity"/>
    <property type="evidence" value="ECO:0007669"/>
    <property type="project" value="InterPro"/>
</dbReference>
<sequence length="796" mass="88400">MASLGEDLLVTVNKLQDLVFNTIGNDSLDLPQIVVVGSQSSGKSSVLENIVGRDFLPRGSGIVTRRPLILQLINVPSERDDKPEHDEIHIPHTAASVAGQHEWAEFHHLPGRKFDDFAQVKQEIEAETARIAGSNKGINRQPINLKIFSPHVLNLTLVDLPGLTKVPIGDQPSDIEKQTRTLILEYIAKPNSIILAVSPANVDLVNSEALKLARQVDAMGRRTIGVLSKLDLMDHGTNAMDILSGRVYPLKLGFIGVVNRSQQDIQSGKSLSDALRAESEFFRHHPAYRNMANRCGTHFLAKTLNTTLMSHIRDRLPDIKARLNTLMGQTQQELASYGNKQFSGEEHRGSLILQQMTRFAASFISSIDGTSSEISTKELCGGARIYYIFNSVFGNSLETIDPTHNLTVSDIRTAIRNSTGPRPSLFVPELAFDLLVKPQIKLLESPSQRCVELVYEELIKICHTCGNQELLRFPRLQGKLIEVVSDLLRERLGPCSNYVESLISIQRAYINTNHPNFLGAAAAMSSIMQNKQDEERKALMAEEKRKRDKRRQKELGAANGTANPDEEEHADSKQNLPIRSQSTKGSRSMSPHIGRNGDHGIAATLNGAHSNHAAFGGSSTARDSFLNYFFGKEGTHNTAMAPPSGMNSNRQAIHASEPSISQSIRRAEIRSPVMPTEDYTAPPEYCGDVSAFPNENTEPALTDREMLETELIRRLISSYFNIVRESIADQVPKAVMHLLVNHCKDVVQNRLVSELYKEDLFSELLYEDDGIKAEREKCERLLETYKEAAKIVGEVL</sequence>
<comment type="caution">
    <text evidence="15">The sequence shown here is derived from an EMBL/GenBank/DDBJ whole genome shotgun (WGS) entry which is preliminary data.</text>
</comment>
<dbReference type="Pfam" id="PF02212">
    <property type="entry name" value="GED"/>
    <property type="match status" value="1"/>
</dbReference>
<dbReference type="CDD" id="cd08771">
    <property type="entry name" value="DLP_1"/>
    <property type="match status" value="1"/>
</dbReference>
<dbReference type="PANTHER" id="PTHR11566:SF235">
    <property type="entry name" value="DYNAMIN-RELATED PROTEIN DNM1"/>
    <property type="match status" value="1"/>
</dbReference>
<dbReference type="GO" id="GO:0016559">
    <property type="term" value="P:peroxisome fission"/>
    <property type="evidence" value="ECO:0007669"/>
    <property type="project" value="TreeGrafter"/>
</dbReference>
<keyword evidence="4 11" id="KW-0547">Nucleotide-binding</keyword>
<evidence type="ECO:0000256" key="11">
    <source>
        <dbReference type="RuleBase" id="RU003932"/>
    </source>
</evidence>
<dbReference type="GO" id="GO:0005829">
    <property type="term" value="C:cytosol"/>
    <property type="evidence" value="ECO:0007669"/>
    <property type="project" value="UniProtKB-ARBA"/>
</dbReference>
<keyword evidence="7" id="KW-0496">Mitochondrion</keyword>
<dbReference type="InterPro" id="IPR001401">
    <property type="entry name" value="Dynamin_GTPase"/>
</dbReference>
<dbReference type="SMART" id="SM00053">
    <property type="entry name" value="DYNc"/>
    <property type="match status" value="1"/>
</dbReference>
<evidence type="ECO:0000256" key="7">
    <source>
        <dbReference type="ARBA" id="ARBA00023128"/>
    </source>
</evidence>
<reference evidence="15" key="1">
    <citation type="journal article" date="2023" name="IMA Fungus">
        <title>Comparative genomic study of the Penicillium genus elucidates a diverse pangenome and 15 lateral gene transfer events.</title>
        <authorList>
            <person name="Petersen C."/>
            <person name="Sorensen T."/>
            <person name="Nielsen M.R."/>
            <person name="Sondergaard T.E."/>
            <person name="Sorensen J.L."/>
            <person name="Fitzpatrick D.A."/>
            <person name="Frisvad J.C."/>
            <person name="Nielsen K.L."/>
        </authorList>
    </citation>
    <scope>NUCLEOTIDE SEQUENCE</scope>
    <source>
        <strain evidence="15">IBT 15450</strain>
    </source>
</reference>
<dbReference type="Gene3D" id="3.40.50.300">
    <property type="entry name" value="P-loop containing nucleotide triphosphate hydrolases"/>
    <property type="match status" value="1"/>
</dbReference>
<dbReference type="GO" id="GO:0048312">
    <property type="term" value="P:intracellular distribution of mitochondria"/>
    <property type="evidence" value="ECO:0007669"/>
    <property type="project" value="TreeGrafter"/>
</dbReference>
<evidence type="ECO:0000256" key="9">
    <source>
        <dbReference type="ARBA" id="ARBA00023136"/>
    </source>
</evidence>
<organism evidence="15 16">
    <name type="scientific">Penicillium canescens</name>
    <dbReference type="NCBI Taxonomy" id="5083"/>
    <lineage>
        <taxon>Eukaryota</taxon>
        <taxon>Fungi</taxon>
        <taxon>Dikarya</taxon>
        <taxon>Ascomycota</taxon>
        <taxon>Pezizomycotina</taxon>
        <taxon>Eurotiomycetes</taxon>
        <taxon>Eurotiomycetidae</taxon>
        <taxon>Eurotiales</taxon>
        <taxon>Aspergillaceae</taxon>
        <taxon>Penicillium</taxon>
    </lineage>
</organism>
<name>A0AAD6IGB5_PENCN</name>
<dbReference type="GO" id="GO:0005874">
    <property type="term" value="C:microtubule"/>
    <property type="evidence" value="ECO:0007669"/>
    <property type="project" value="TreeGrafter"/>
</dbReference>
<feature type="compositionally biased region" description="Polar residues" evidence="12">
    <location>
        <begin position="573"/>
        <end position="589"/>
    </location>
</feature>
<dbReference type="GO" id="GO:0005741">
    <property type="term" value="C:mitochondrial outer membrane"/>
    <property type="evidence" value="ECO:0007669"/>
    <property type="project" value="UniProtKB-SubCell"/>
</dbReference>
<dbReference type="PRINTS" id="PR00195">
    <property type="entry name" value="DYNAMIN"/>
</dbReference>
<comment type="similarity">
    <text evidence="11">Belongs to the TRAFAC class dynamin-like GTPase superfamily. Dynamin/Fzo/YdjA family.</text>
</comment>
<gene>
    <name evidence="15" type="ORF">N7460_003571</name>
</gene>
<comment type="catalytic activity">
    <reaction evidence="10">
        <text>GTP + H2O = GDP + phosphate + H(+)</text>
        <dbReference type="Rhea" id="RHEA:19669"/>
        <dbReference type="ChEBI" id="CHEBI:15377"/>
        <dbReference type="ChEBI" id="CHEBI:15378"/>
        <dbReference type="ChEBI" id="CHEBI:37565"/>
        <dbReference type="ChEBI" id="CHEBI:43474"/>
        <dbReference type="ChEBI" id="CHEBI:58189"/>
        <dbReference type="EC" id="3.6.5.5"/>
    </reaction>
</comment>
<evidence type="ECO:0000256" key="1">
    <source>
        <dbReference type="ARBA" id="ARBA00004450"/>
    </source>
</evidence>